<evidence type="ECO:0000313" key="1">
    <source>
        <dbReference type="EMBL" id="KAK4675747.1"/>
    </source>
</evidence>
<feature type="non-terminal residue" evidence="1">
    <location>
        <position position="1"/>
    </location>
</feature>
<accession>A0ABR0I6G1</accession>
<proteinExistence type="predicted"/>
<comment type="caution">
    <text evidence="1">The sequence shown here is derived from an EMBL/GenBank/DDBJ whole genome shotgun (WGS) entry which is preliminary data.</text>
</comment>
<gene>
    <name evidence="1" type="ORF">QC764_512207</name>
</gene>
<sequence>LSLPCHKIRTNQFLLSLASRPFDIANICNRIAFRHRYLPGEHIHISVQPSSTISDNHASTASPAWLASSWPAPSFLRWHEMAEDHEALVGPYELRGEWYRSSTSCLDPLILPRPSSPSLNKLYKQRHLCRQLQDVIVPIHVRDGRSVNITVPIQAHLPGKRGETVPGCPTWLKNDA</sequence>
<name>A0ABR0I6G1_9PEZI</name>
<reference evidence="1 2" key="1">
    <citation type="journal article" date="2023" name="bioRxiv">
        <title>High-quality genome assemblies of four members of thePodospora anserinaspecies complex.</title>
        <authorList>
            <person name="Ament-Velasquez S.L."/>
            <person name="Vogan A.A."/>
            <person name="Wallerman O."/>
            <person name="Hartmann F."/>
            <person name="Gautier V."/>
            <person name="Silar P."/>
            <person name="Giraud T."/>
            <person name="Johannesson H."/>
        </authorList>
    </citation>
    <scope>NUCLEOTIDE SEQUENCE [LARGE SCALE GENOMIC DNA]</scope>
    <source>
        <strain evidence="1 2">CBS 124.78</strain>
    </source>
</reference>
<dbReference type="RefSeq" id="XP_062799217.1">
    <property type="nucleotide sequence ID" value="XM_062948445.1"/>
</dbReference>
<keyword evidence="2" id="KW-1185">Reference proteome</keyword>
<dbReference type="EMBL" id="JAFFHC010000005">
    <property type="protein sequence ID" value="KAK4675747.1"/>
    <property type="molecule type" value="Genomic_DNA"/>
</dbReference>
<dbReference type="Proteomes" id="UP001323617">
    <property type="component" value="Unassembled WGS sequence"/>
</dbReference>
<dbReference type="GeneID" id="87969309"/>
<protein>
    <submittedName>
        <fullName evidence="1">Uncharacterized protein</fullName>
    </submittedName>
</protein>
<organism evidence="1 2">
    <name type="scientific">Podospora pseudoanserina</name>
    <dbReference type="NCBI Taxonomy" id="2609844"/>
    <lineage>
        <taxon>Eukaryota</taxon>
        <taxon>Fungi</taxon>
        <taxon>Dikarya</taxon>
        <taxon>Ascomycota</taxon>
        <taxon>Pezizomycotina</taxon>
        <taxon>Sordariomycetes</taxon>
        <taxon>Sordariomycetidae</taxon>
        <taxon>Sordariales</taxon>
        <taxon>Podosporaceae</taxon>
        <taxon>Podospora</taxon>
    </lineage>
</organism>
<evidence type="ECO:0000313" key="2">
    <source>
        <dbReference type="Proteomes" id="UP001323617"/>
    </source>
</evidence>